<protein>
    <submittedName>
        <fullName evidence="1">Uncharacterized protein</fullName>
    </submittedName>
</protein>
<name>A0A9D3YJK0_DREPO</name>
<accession>A0A9D3YJK0</accession>
<dbReference type="EMBL" id="JAIWYP010000015">
    <property type="protein sequence ID" value="KAH3699626.1"/>
    <property type="molecule type" value="Genomic_DNA"/>
</dbReference>
<proteinExistence type="predicted"/>
<sequence length="60" mass="7178">MLEAASSLYYFNRQTRTIQVTFSLFGNLTPRLCLDMTWLIMWVFNTRLICLPRQAQCTLW</sequence>
<keyword evidence="2" id="KW-1185">Reference proteome</keyword>
<dbReference type="AlphaFoldDB" id="A0A9D3YJK0"/>
<organism evidence="1 2">
    <name type="scientific">Dreissena polymorpha</name>
    <name type="common">Zebra mussel</name>
    <name type="synonym">Mytilus polymorpha</name>
    <dbReference type="NCBI Taxonomy" id="45954"/>
    <lineage>
        <taxon>Eukaryota</taxon>
        <taxon>Metazoa</taxon>
        <taxon>Spiralia</taxon>
        <taxon>Lophotrochozoa</taxon>
        <taxon>Mollusca</taxon>
        <taxon>Bivalvia</taxon>
        <taxon>Autobranchia</taxon>
        <taxon>Heteroconchia</taxon>
        <taxon>Euheterodonta</taxon>
        <taxon>Imparidentia</taxon>
        <taxon>Neoheterodontei</taxon>
        <taxon>Myida</taxon>
        <taxon>Dreissenoidea</taxon>
        <taxon>Dreissenidae</taxon>
        <taxon>Dreissena</taxon>
    </lineage>
</organism>
<gene>
    <name evidence="1" type="ORF">DPMN_074585</name>
</gene>
<reference evidence="1" key="1">
    <citation type="journal article" date="2019" name="bioRxiv">
        <title>The Genome of the Zebra Mussel, Dreissena polymorpha: A Resource for Invasive Species Research.</title>
        <authorList>
            <person name="McCartney M.A."/>
            <person name="Auch B."/>
            <person name="Kono T."/>
            <person name="Mallez S."/>
            <person name="Zhang Y."/>
            <person name="Obille A."/>
            <person name="Becker A."/>
            <person name="Abrahante J.E."/>
            <person name="Garbe J."/>
            <person name="Badalamenti J.P."/>
            <person name="Herman A."/>
            <person name="Mangelson H."/>
            <person name="Liachko I."/>
            <person name="Sullivan S."/>
            <person name="Sone E.D."/>
            <person name="Koren S."/>
            <person name="Silverstein K.A.T."/>
            <person name="Beckman K.B."/>
            <person name="Gohl D.M."/>
        </authorList>
    </citation>
    <scope>NUCLEOTIDE SEQUENCE</scope>
    <source>
        <strain evidence="1">Duluth1</strain>
        <tissue evidence="1">Whole animal</tissue>
    </source>
</reference>
<reference evidence="1" key="2">
    <citation type="submission" date="2020-11" db="EMBL/GenBank/DDBJ databases">
        <authorList>
            <person name="McCartney M.A."/>
            <person name="Auch B."/>
            <person name="Kono T."/>
            <person name="Mallez S."/>
            <person name="Becker A."/>
            <person name="Gohl D.M."/>
            <person name="Silverstein K.A.T."/>
            <person name="Koren S."/>
            <person name="Bechman K.B."/>
            <person name="Herman A."/>
            <person name="Abrahante J.E."/>
            <person name="Garbe J."/>
        </authorList>
    </citation>
    <scope>NUCLEOTIDE SEQUENCE</scope>
    <source>
        <strain evidence="1">Duluth1</strain>
        <tissue evidence="1">Whole animal</tissue>
    </source>
</reference>
<evidence type="ECO:0000313" key="2">
    <source>
        <dbReference type="Proteomes" id="UP000828390"/>
    </source>
</evidence>
<dbReference type="Proteomes" id="UP000828390">
    <property type="component" value="Unassembled WGS sequence"/>
</dbReference>
<comment type="caution">
    <text evidence="1">The sequence shown here is derived from an EMBL/GenBank/DDBJ whole genome shotgun (WGS) entry which is preliminary data.</text>
</comment>
<evidence type="ECO:0000313" key="1">
    <source>
        <dbReference type="EMBL" id="KAH3699626.1"/>
    </source>
</evidence>